<evidence type="ECO:0000256" key="8">
    <source>
        <dbReference type="ARBA" id="ARBA00023136"/>
    </source>
</evidence>
<feature type="transmembrane region" description="Helical" evidence="9">
    <location>
        <begin position="111"/>
        <end position="131"/>
    </location>
</feature>
<evidence type="ECO:0000256" key="3">
    <source>
        <dbReference type="ARBA" id="ARBA00022428"/>
    </source>
</evidence>
<dbReference type="EMBL" id="JADJMH010000001">
    <property type="protein sequence ID" value="MBK7673671.1"/>
    <property type="molecule type" value="Genomic_DNA"/>
</dbReference>
<accession>A0A935UE86</accession>
<evidence type="ECO:0000313" key="10">
    <source>
        <dbReference type="EMBL" id="MBK7673671.1"/>
    </source>
</evidence>
<dbReference type="InterPro" id="IPR026046">
    <property type="entry name" value="UBIAD1"/>
</dbReference>
<dbReference type="GO" id="GO:0004659">
    <property type="term" value="F:prenyltransferase activity"/>
    <property type="evidence" value="ECO:0007669"/>
    <property type="project" value="InterPro"/>
</dbReference>
<keyword evidence="6 9" id="KW-0812">Transmembrane</keyword>
<keyword evidence="8 9" id="KW-0472">Membrane</keyword>
<keyword evidence="3" id="KW-0474">Menaquinone biosynthesis</keyword>
<evidence type="ECO:0000256" key="6">
    <source>
        <dbReference type="ARBA" id="ARBA00022692"/>
    </source>
</evidence>
<protein>
    <submittedName>
        <fullName evidence="10">Prenyltransferase</fullName>
    </submittedName>
</protein>
<comment type="subcellular location">
    <subcellularLocation>
        <location evidence="1">Membrane</location>
        <topology evidence="1">Multi-pass membrane protein</topology>
    </subcellularLocation>
</comment>
<dbReference type="AlphaFoldDB" id="A0A935UE86"/>
<dbReference type="PIRSF" id="PIRSF005355">
    <property type="entry name" value="UBIAD1"/>
    <property type="match status" value="1"/>
</dbReference>
<evidence type="ECO:0000256" key="1">
    <source>
        <dbReference type="ARBA" id="ARBA00004141"/>
    </source>
</evidence>
<gene>
    <name evidence="10" type="ORF">IPJ27_02265</name>
</gene>
<comment type="pathway">
    <text evidence="2">Quinol/quinone metabolism; menaquinone biosynthesis.</text>
</comment>
<dbReference type="Proteomes" id="UP000697998">
    <property type="component" value="Unassembled WGS sequence"/>
</dbReference>
<dbReference type="InterPro" id="IPR000537">
    <property type="entry name" value="UbiA_prenyltransferase"/>
</dbReference>
<dbReference type="InterPro" id="IPR044878">
    <property type="entry name" value="UbiA_sf"/>
</dbReference>
<feature type="transmembrane region" description="Helical" evidence="9">
    <location>
        <begin position="292"/>
        <end position="316"/>
    </location>
</feature>
<feature type="transmembrane region" description="Helical" evidence="9">
    <location>
        <begin position="53"/>
        <end position="73"/>
    </location>
</feature>
<keyword evidence="4" id="KW-1003">Cell membrane</keyword>
<comment type="caution">
    <text evidence="10">The sequence shown here is derived from an EMBL/GenBank/DDBJ whole genome shotgun (WGS) entry which is preliminary data.</text>
</comment>
<feature type="transmembrane region" description="Helical" evidence="9">
    <location>
        <begin position="30"/>
        <end position="47"/>
    </location>
</feature>
<dbReference type="PANTHER" id="PTHR13929">
    <property type="entry name" value="1,4-DIHYDROXY-2-NAPHTHOATE OCTAPRENYLTRANSFERASE"/>
    <property type="match status" value="1"/>
</dbReference>
<evidence type="ECO:0000256" key="9">
    <source>
        <dbReference type="SAM" id="Phobius"/>
    </source>
</evidence>
<organism evidence="10 11">
    <name type="scientific">Candidatus Accumulibacter proximus</name>
    <dbReference type="NCBI Taxonomy" id="2954385"/>
    <lineage>
        <taxon>Bacteria</taxon>
        <taxon>Pseudomonadati</taxon>
        <taxon>Pseudomonadota</taxon>
        <taxon>Betaproteobacteria</taxon>
        <taxon>Candidatus Accumulibacter</taxon>
    </lineage>
</organism>
<feature type="transmembrane region" description="Helical" evidence="9">
    <location>
        <begin position="233"/>
        <end position="255"/>
    </location>
</feature>
<evidence type="ECO:0000256" key="2">
    <source>
        <dbReference type="ARBA" id="ARBA00004863"/>
    </source>
</evidence>
<reference evidence="10 11" key="1">
    <citation type="submission" date="2020-10" db="EMBL/GenBank/DDBJ databases">
        <title>Connecting structure to function with the recovery of over 1000 high-quality activated sludge metagenome-assembled genomes encoding full-length rRNA genes using long-read sequencing.</title>
        <authorList>
            <person name="Singleton C.M."/>
            <person name="Petriglieri F."/>
            <person name="Kristensen J.M."/>
            <person name="Kirkegaard R.H."/>
            <person name="Michaelsen T.Y."/>
            <person name="Andersen M.H."/>
            <person name="Karst S.M."/>
            <person name="Dueholm M.S."/>
            <person name="Nielsen P.H."/>
            <person name="Albertsen M."/>
        </authorList>
    </citation>
    <scope>NUCLEOTIDE SEQUENCE [LARGE SCALE GENOMIC DNA]</scope>
    <source>
        <strain evidence="10">EsbW_18-Q3-R4-48_BATAC.285</strain>
    </source>
</reference>
<evidence type="ECO:0000256" key="7">
    <source>
        <dbReference type="ARBA" id="ARBA00022989"/>
    </source>
</evidence>
<evidence type="ECO:0000256" key="4">
    <source>
        <dbReference type="ARBA" id="ARBA00022475"/>
    </source>
</evidence>
<dbReference type="GO" id="GO:0042371">
    <property type="term" value="P:vitamin K biosynthetic process"/>
    <property type="evidence" value="ECO:0007669"/>
    <property type="project" value="TreeGrafter"/>
</dbReference>
<feature type="transmembrane region" description="Helical" evidence="9">
    <location>
        <begin position="192"/>
        <end position="212"/>
    </location>
</feature>
<name>A0A935UE86_9PROT</name>
<dbReference type="Gene3D" id="1.10.357.140">
    <property type="entry name" value="UbiA prenyltransferase"/>
    <property type="match status" value="1"/>
</dbReference>
<feature type="transmembrane region" description="Helical" evidence="9">
    <location>
        <begin position="137"/>
        <end position="154"/>
    </location>
</feature>
<dbReference type="GO" id="GO:0009234">
    <property type="term" value="P:menaquinone biosynthetic process"/>
    <property type="evidence" value="ECO:0007669"/>
    <property type="project" value="UniProtKB-KW"/>
</dbReference>
<proteinExistence type="predicted"/>
<sequence>MSKVEATPLEPTPQALANPLRRYLLATRPAFLSIALAGCLLGFASALDTAFSWPLALLTGFLAVATQAGVNVFNDYCDHLNGSDAVNVDRLFPFTGGSRFIQNGVMSPRQMLAYALLLFGGVIAGGLWLIAIRGGGLFGIGLAGLLIGCAYSAPPLKLSSRGLGEPCVAAGFLLIVAGADFVQRGAISPRPWLLGLPYALLVTNILYINQFPDRAADILTGKRHWVARLDPAVAARGYWLILLLSALAMVGLVGTRQLPPLTLASLLALLPAIKAGRILSAHAHEPAQLVPALQMTIVAAHLQPVILATVLAWVSWS</sequence>
<keyword evidence="7 9" id="KW-1133">Transmembrane helix</keyword>
<feature type="transmembrane region" description="Helical" evidence="9">
    <location>
        <begin position="166"/>
        <end position="186"/>
    </location>
</feature>
<dbReference type="GO" id="GO:0016020">
    <property type="term" value="C:membrane"/>
    <property type="evidence" value="ECO:0007669"/>
    <property type="project" value="UniProtKB-SubCell"/>
</dbReference>
<dbReference type="CDD" id="cd13962">
    <property type="entry name" value="PT_UbiA_UBIAD1"/>
    <property type="match status" value="1"/>
</dbReference>
<keyword evidence="5" id="KW-0808">Transferase</keyword>
<evidence type="ECO:0000256" key="5">
    <source>
        <dbReference type="ARBA" id="ARBA00022679"/>
    </source>
</evidence>
<evidence type="ECO:0000313" key="11">
    <source>
        <dbReference type="Proteomes" id="UP000697998"/>
    </source>
</evidence>
<dbReference type="Pfam" id="PF01040">
    <property type="entry name" value="UbiA"/>
    <property type="match status" value="1"/>
</dbReference>
<dbReference type="PANTHER" id="PTHR13929:SF0">
    <property type="entry name" value="UBIA PRENYLTRANSFERASE DOMAIN-CONTAINING PROTEIN 1"/>
    <property type="match status" value="1"/>
</dbReference>